<feature type="region of interest" description="Disordered" evidence="1">
    <location>
        <begin position="727"/>
        <end position="762"/>
    </location>
</feature>
<name>A0ABP8BF77_9ACTN</name>
<dbReference type="Pfam" id="PF03704">
    <property type="entry name" value="BTAD"/>
    <property type="match status" value="1"/>
</dbReference>
<dbReference type="InterPro" id="IPR036388">
    <property type="entry name" value="WH-like_DNA-bd_sf"/>
</dbReference>
<proteinExistence type="predicted"/>
<dbReference type="Gene3D" id="1.25.40.10">
    <property type="entry name" value="Tetratricopeptide repeat domain"/>
    <property type="match status" value="1"/>
</dbReference>
<dbReference type="Proteomes" id="UP001501251">
    <property type="component" value="Unassembled WGS sequence"/>
</dbReference>
<dbReference type="PANTHER" id="PTHR35807">
    <property type="entry name" value="TRANSCRIPTIONAL REGULATOR REDD-RELATED"/>
    <property type="match status" value="1"/>
</dbReference>
<feature type="domain" description="Bacterial transcriptional activator" evidence="2">
    <location>
        <begin position="854"/>
        <end position="979"/>
    </location>
</feature>
<evidence type="ECO:0000313" key="3">
    <source>
        <dbReference type="EMBL" id="GAA4205279.1"/>
    </source>
</evidence>
<reference evidence="4" key="1">
    <citation type="journal article" date="2019" name="Int. J. Syst. Evol. Microbiol.">
        <title>The Global Catalogue of Microorganisms (GCM) 10K type strain sequencing project: providing services to taxonomists for standard genome sequencing and annotation.</title>
        <authorList>
            <consortium name="The Broad Institute Genomics Platform"/>
            <consortium name="The Broad Institute Genome Sequencing Center for Infectious Disease"/>
            <person name="Wu L."/>
            <person name="Ma J."/>
        </authorList>
    </citation>
    <scope>NUCLEOTIDE SEQUENCE [LARGE SCALE GENOMIC DNA]</scope>
    <source>
        <strain evidence="4">JCM 17388</strain>
    </source>
</reference>
<feature type="region of interest" description="Disordered" evidence="1">
    <location>
        <begin position="994"/>
        <end position="1031"/>
    </location>
</feature>
<feature type="compositionally biased region" description="Low complexity" evidence="1">
    <location>
        <begin position="727"/>
        <end position="760"/>
    </location>
</feature>
<comment type="caution">
    <text evidence="3">The sequence shown here is derived from an EMBL/GenBank/DDBJ whole genome shotgun (WGS) entry which is preliminary data.</text>
</comment>
<sequence>MRLPRDHPVTVDELTSAILDAAKQRTGWPRTPAPGSAGRVGELLTASTGPGLLIVDNAEVLTDDAAAWLADLAQDGTPPLRILISSRLLPAPLAAMEFRGTAERFNTQDLRLTQEEATALARLEIGDEDGERLAATLHDLSGGWVALLLVMLRRIARASDRMEAATVLLRYPGLIRQLMDHYAADLEPADRYLLTQVAAFPLVNDSLVEGLGEPGLLRRLIRAGVPFAVGADGWSRLCIELKETLASLAPLDPAIARRAAPLLISQGAELAAASLLVDCGDPEQAATLIAELPTSRINQLDPVEFIHLMARLGPAAQAAPQVLLHLARTHRNVGQLAEEGEVIGRALRVVREQNTDDDLAVEVEGEWLIQRALLHDPDVLTQVERLLDTTAEGTRAQASLLEALGVALSDHPDGPSLRRAENAMRQAAITWGELGEPARVAAVQRGLATQVLSALGKTGEGALLLRRLGTTSDTQFDRMLCLVMEARLLALGGESERALAILDDAMPLAQLLRIDWVTGHAAWTRLIVAANNHDASGVLEQLARAEAHLGQMMIHDGGGLLFLCEAADACAVVGADAPAARLLAAAREHRIENPVTLALTEAFIGARRGEPEAADVLQRMLEDGEIAPRLRWKAELLTGYVRHAAGDIDAANQCLLVALDRAASLGHPDLLDRRERRVVGILRSAIRLPPAVVTGISINGASSNGVGNGSSPNGTFGTGVSANGASTNGASNGSSTNRAFRNGSFAGGASTNSTSSNGTSANGGGYEVRVLGGFEVRQGHGVLHGAGRASQLVKHLVLAGGPVRVETVVETLWPGEKPGLGQRRLKNVLARARATYGSLVIRRGQMLCLSPCKVDLHSFEDLARAAAATQDNERVSRARIAVAAFAGPLLPDDLYDDLIAQRREVVRRRALGLIDVLLTAAHEAGDMEEAMNRLESAMKLDPYDQERPLRVARALVADRRYLEANDLTARVIAAADELGVPSAVEWNELSLSPLDGARTTRDGGRPAPHTMTRGGRPAAGGSLPAVRRSRR</sequence>
<dbReference type="SMART" id="SM01043">
    <property type="entry name" value="BTAD"/>
    <property type="match status" value="1"/>
</dbReference>
<evidence type="ECO:0000256" key="1">
    <source>
        <dbReference type="SAM" id="MobiDB-lite"/>
    </source>
</evidence>
<gene>
    <name evidence="3" type="ORF">GCM10022252_65610</name>
</gene>
<accession>A0ABP8BF77</accession>
<dbReference type="SUPFAM" id="SSF48452">
    <property type="entry name" value="TPR-like"/>
    <property type="match status" value="1"/>
</dbReference>
<dbReference type="InterPro" id="IPR005158">
    <property type="entry name" value="BTAD"/>
</dbReference>
<dbReference type="Gene3D" id="1.10.10.10">
    <property type="entry name" value="Winged helix-like DNA-binding domain superfamily/Winged helix DNA-binding domain"/>
    <property type="match status" value="1"/>
</dbReference>
<evidence type="ECO:0000259" key="2">
    <source>
        <dbReference type="SMART" id="SM01043"/>
    </source>
</evidence>
<organism evidence="3 4">
    <name type="scientific">Streptosporangium oxazolinicum</name>
    <dbReference type="NCBI Taxonomy" id="909287"/>
    <lineage>
        <taxon>Bacteria</taxon>
        <taxon>Bacillati</taxon>
        <taxon>Actinomycetota</taxon>
        <taxon>Actinomycetes</taxon>
        <taxon>Streptosporangiales</taxon>
        <taxon>Streptosporangiaceae</taxon>
        <taxon>Streptosporangium</taxon>
    </lineage>
</organism>
<dbReference type="InterPro" id="IPR011990">
    <property type="entry name" value="TPR-like_helical_dom_sf"/>
</dbReference>
<evidence type="ECO:0000313" key="4">
    <source>
        <dbReference type="Proteomes" id="UP001501251"/>
    </source>
</evidence>
<dbReference type="EMBL" id="BAABAQ010000014">
    <property type="protein sequence ID" value="GAA4205279.1"/>
    <property type="molecule type" value="Genomic_DNA"/>
</dbReference>
<keyword evidence="4" id="KW-1185">Reference proteome</keyword>
<dbReference type="InterPro" id="IPR051677">
    <property type="entry name" value="AfsR-DnrI-RedD_regulator"/>
</dbReference>
<protein>
    <recommendedName>
        <fullName evidence="2">Bacterial transcriptional activator domain-containing protein</fullName>
    </recommendedName>
</protein>